<feature type="domain" description="HTH gntR-type" evidence="4">
    <location>
        <begin position="10"/>
        <end position="78"/>
    </location>
</feature>
<keyword evidence="7" id="KW-1185">Reference proteome</keyword>
<dbReference type="GO" id="GO:0003677">
    <property type="term" value="F:DNA binding"/>
    <property type="evidence" value="ECO:0007669"/>
    <property type="project" value="UniProtKB-KW"/>
</dbReference>
<keyword evidence="2" id="KW-0238">DNA-binding</keyword>
<dbReference type="Proteomes" id="UP000522007">
    <property type="component" value="Unassembled WGS sequence"/>
</dbReference>
<evidence type="ECO:0000259" key="4">
    <source>
        <dbReference type="PROSITE" id="PS50949"/>
    </source>
</evidence>
<dbReference type="Gene3D" id="1.10.10.10">
    <property type="entry name" value="Winged helix-like DNA-binding domain superfamily/Winged helix DNA-binding domain"/>
    <property type="match status" value="1"/>
</dbReference>
<dbReference type="Gene3D" id="1.10.287.100">
    <property type="match status" value="1"/>
</dbReference>
<organism evidence="5 8">
    <name type="scientific">Listeria welshimeri</name>
    <dbReference type="NCBI Taxonomy" id="1643"/>
    <lineage>
        <taxon>Bacteria</taxon>
        <taxon>Bacillati</taxon>
        <taxon>Bacillota</taxon>
        <taxon>Bacilli</taxon>
        <taxon>Bacillales</taxon>
        <taxon>Listeriaceae</taxon>
        <taxon>Listeria</taxon>
    </lineage>
</organism>
<dbReference type="InterPro" id="IPR036388">
    <property type="entry name" value="WH-like_DNA-bd_sf"/>
</dbReference>
<dbReference type="SMART" id="SM00345">
    <property type="entry name" value="HTH_GNTR"/>
    <property type="match status" value="1"/>
</dbReference>
<evidence type="ECO:0000313" key="8">
    <source>
        <dbReference type="Proteomes" id="UP000522007"/>
    </source>
</evidence>
<reference evidence="5 8" key="2">
    <citation type="submission" date="2020-03" db="EMBL/GenBank/DDBJ databases">
        <title>Soil Listeria distribution.</title>
        <authorList>
            <person name="Liao J."/>
            <person name="Wiedmann M."/>
        </authorList>
    </citation>
    <scope>NUCLEOTIDE SEQUENCE [LARGE SCALE GENOMIC DNA]</scope>
    <source>
        <strain evidence="5 8">FSL L7-1829</strain>
    </source>
</reference>
<dbReference type="CDD" id="cd07377">
    <property type="entry name" value="WHTH_GntR"/>
    <property type="match status" value="1"/>
</dbReference>
<keyword evidence="3" id="KW-0804">Transcription</keyword>
<dbReference type="Proteomes" id="UP000219632">
    <property type="component" value="Unassembled WGS sequence"/>
</dbReference>
<evidence type="ECO:0000313" key="7">
    <source>
        <dbReference type="Proteomes" id="UP000219632"/>
    </source>
</evidence>
<evidence type="ECO:0000256" key="3">
    <source>
        <dbReference type="ARBA" id="ARBA00023163"/>
    </source>
</evidence>
<protein>
    <submittedName>
        <fullName evidence="5">GntR family transcriptional regulator</fullName>
    </submittedName>
</protein>
<keyword evidence="1" id="KW-0805">Transcription regulation</keyword>
<dbReference type="AlphaFoldDB" id="A0A7X0W6D1"/>
<dbReference type="PANTHER" id="PTHR38445:SF9">
    <property type="entry name" value="HTH-TYPE TRANSCRIPTIONAL REPRESSOR YTRA"/>
    <property type="match status" value="1"/>
</dbReference>
<evidence type="ECO:0000256" key="2">
    <source>
        <dbReference type="ARBA" id="ARBA00023125"/>
    </source>
</evidence>
<reference evidence="6 7" key="1">
    <citation type="submission" date="2017-09" db="EMBL/GenBank/DDBJ databases">
        <title>Draft Genomes of 144 Listeria Monocytogenes isolates from foods.</title>
        <authorList>
            <person name="Wu C.H."/>
            <person name="Ng J."/>
            <person name="Kiang D."/>
            <person name="Chen C.-Y."/>
            <person name="Frink S."/>
            <person name="Lafrades M."/>
            <person name="Morales C."/>
            <person name="Park P."/>
            <person name="Zwick M."/>
        </authorList>
    </citation>
    <scope>NUCLEOTIDE SEQUENCE [LARGE SCALE GENOMIC DNA]</scope>
    <source>
        <strain evidence="6 7">CDPHFDLB-F14M01633.75-2</strain>
    </source>
</reference>
<comment type="caution">
    <text evidence="5">The sequence shown here is derived from an EMBL/GenBank/DDBJ whole genome shotgun (WGS) entry which is preliminary data.</text>
</comment>
<gene>
    <name evidence="6" type="ORF">AFZ32_07985</name>
    <name evidence="5" type="ORF">HB853_13540</name>
</gene>
<dbReference type="PANTHER" id="PTHR38445">
    <property type="entry name" value="HTH-TYPE TRANSCRIPTIONAL REPRESSOR YTRA"/>
    <property type="match status" value="1"/>
</dbReference>
<evidence type="ECO:0000256" key="1">
    <source>
        <dbReference type="ARBA" id="ARBA00023015"/>
    </source>
</evidence>
<dbReference type="EMBL" id="JAAROP010000021">
    <property type="protein sequence ID" value="MBC1323952.1"/>
    <property type="molecule type" value="Genomic_DNA"/>
</dbReference>
<dbReference type="PROSITE" id="PS50949">
    <property type="entry name" value="HTH_GNTR"/>
    <property type="match status" value="1"/>
</dbReference>
<dbReference type="InterPro" id="IPR036390">
    <property type="entry name" value="WH_DNA-bd_sf"/>
</dbReference>
<dbReference type="EMBL" id="NYPG01000003">
    <property type="protein sequence ID" value="PDK41672.1"/>
    <property type="molecule type" value="Genomic_DNA"/>
</dbReference>
<dbReference type="RefSeq" id="WP_097350372.1">
    <property type="nucleotide sequence ID" value="NZ_CP122330.1"/>
</dbReference>
<dbReference type="SUPFAM" id="SSF46785">
    <property type="entry name" value="Winged helix' DNA-binding domain"/>
    <property type="match status" value="1"/>
</dbReference>
<dbReference type="GO" id="GO:0003700">
    <property type="term" value="F:DNA-binding transcription factor activity"/>
    <property type="evidence" value="ECO:0007669"/>
    <property type="project" value="InterPro"/>
</dbReference>
<sequence>MFTINAKSQLPIYEQIVQEIKEQVVRGILEDGEKIPSIRDFAGEIGVNPNTVSKAYQELERQEVIMTIKGKGTFIANQKERISSPKKLAETKTKLKDTVLDLVYLGINLEEIHHMIDEYSREITGGDIVES</sequence>
<evidence type="ECO:0000313" key="5">
    <source>
        <dbReference type="EMBL" id="MBC1323952.1"/>
    </source>
</evidence>
<evidence type="ECO:0000313" key="6">
    <source>
        <dbReference type="EMBL" id="PDK41672.1"/>
    </source>
</evidence>
<proteinExistence type="predicted"/>
<accession>A0A7X0W6D1</accession>
<name>A0A7X0W6D1_LISWE</name>
<dbReference type="Pfam" id="PF00392">
    <property type="entry name" value="GntR"/>
    <property type="match status" value="1"/>
</dbReference>
<dbReference type="InterPro" id="IPR000524">
    <property type="entry name" value="Tscrpt_reg_HTH_GntR"/>
</dbReference>